<keyword evidence="3" id="KW-0238">DNA-binding</keyword>
<evidence type="ECO:0000256" key="1">
    <source>
        <dbReference type="ARBA" id="ARBA00009437"/>
    </source>
</evidence>
<evidence type="ECO:0000256" key="4">
    <source>
        <dbReference type="ARBA" id="ARBA00023163"/>
    </source>
</evidence>
<evidence type="ECO:0000313" key="7">
    <source>
        <dbReference type="Proteomes" id="UP000823641"/>
    </source>
</evidence>
<dbReference type="InterPro" id="IPR036390">
    <property type="entry name" value="WH_DNA-bd_sf"/>
</dbReference>
<protein>
    <submittedName>
        <fullName evidence="6">LysR family transcriptional regulator</fullName>
    </submittedName>
</protein>
<proteinExistence type="inferred from homology"/>
<dbReference type="PANTHER" id="PTHR30346">
    <property type="entry name" value="TRANSCRIPTIONAL DUAL REGULATOR HCAR-RELATED"/>
    <property type="match status" value="1"/>
</dbReference>
<dbReference type="AlphaFoldDB" id="A0A9D9N492"/>
<keyword evidence="4" id="KW-0804">Transcription</keyword>
<sequence length="316" mass="36051">MELTPIRYFVKLAEILNFTEAAKALFVTQSALSISIKQLEEELHCRLFERIGKKVFLTESGRIFHEYALQAISSIDNGIQKINADNNVYKGKLTIGVTFSMIELVNACVVKYTQKYPDVKLSVIMFTTVEEIMHHLQNNTIDIAVTYKPKRQHSSILSIDLVSTYLSAILGRSHPLADRRSLTLEELRHYSFVTLLKETHTRTMTEHFFMKNKVAIVPQIEVNDTNLILNLVSSGHWYSILSPISVKKNYDCVAIPIEGRKATLLVSLLWMNGKNKMPLFQTMVDEMLRLFHDVPEQTGQNISQETGDNQQNESVS</sequence>
<comment type="caution">
    <text evidence="6">The sequence shown here is derived from an EMBL/GenBank/DDBJ whole genome shotgun (WGS) entry which is preliminary data.</text>
</comment>
<dbReference type="CDD" id="cd05466">
    <property type="entry name" value="PBP2_LTTR_substrate"/>
    <property type="match status" value="1"/>
</dbReference>
<dbReference type="Gene3D" id="3.40.190.290">
    <property type="match status" value="1"/>
</dbReference>
<dbReference type="GO" id="GO:0032993">
    <property type="term" value="C:protein-DNA complex"/>
    <property type="evidence" value="ECO:0007669"/>
    <property type="project" value="TreeGrafter"/>
</dbReference>
<dbReference type="SUPFAM" id="SSF53850">
    <property type="entry name" value="Periplasmic binding protein-like II"/>
    <property type="match status" value="1"/>
</dbReference>
<dbReference type="Proteomes" id="UP000823641">
    <property type="component" value="Unassembled WGS sequence"/>
</dbReference>
<dbReference type="InterPro" id="IPR005119">
    <property type="entry name" value="LysR_subst-bd"/>
</dbReference>
<keyword evidence="2" id="KW-0805">Transcription regulation</keyword>
<dbReference type="Pfam" id="PF03466">
    <property type="entry name" value="LysR_substrate"/>
    <property type="match status" value="1"/>
</dbReference>
<dbReference type="PANTHER" id="PTHR30346:SF9">
    <property type="entry name" value="LYSR FAMILY TRANSCRIPTIONAL REGULATOR"/>
    <property type="match status" value="1"/>
</dbReference>
<dbReference type="SUPFAM" id="SSF46785">
    <property type="entry name" value="Winged helix' DNA-binding domain"/>
    <property type="match status" value="1"/>
</dbReference>
<dbReference type="EMBL" id="JADIMG010000047">
    <property type="protein sequence ID" value="MBO8459620.1"/>
    <property type="molecule type" value="Genomic_DNA"/>
</dbReference>
<reference evidence="6" key="1">
    <citation type="submission" date="2020-10" db="EMBL/GenBank/DDBJ databases">
        <authorList>
            <person name="Gilroy R."/>
        </authorList>
    </citation>
    <scope>NUCLEOTIDE SEQUENCE</scope>
    <source>
        <strain evidence="6">G3-3990</strain>
    </source>
</reference>
<evidence type="ECO:0000313" key="6">
    <source>
        <dbReference type="EMBL" id="MBO8459620.1"/>
    </source>
</evidence>
<dbReference type="GO" id="GO:0003677">
    <property type="term" value="F:DNA binding"/>
    <property type="evidence" value="ECO:0007669"/>
    <property type="project" value="UniProtKB-KW"/>
</dbReference>
<dbReference type="FunFam" id="1.10.10.10:FF:000001">
    <property type="entry name" value="LysR family transcriptional regulator"/>
    <property type="match status" value="1"/>
</dbReference>
<dbReference type="PROSITE" id="PS50931">
    <property type="entry name" value="HTH_LYSR"/>
    <property type="match status" value="1"/>
</dbReference>
<evidence type="ECO:0000256" key="3">
    <source>
        <dbReference type="ARBA" id="ARBA00023125"/>
    </source>
</evidence>
<evidence type="ECO:0000256" key="2">
    <source>
        <dbReference type="ARBA" id="ARBA00023015"/>
    </source>
</evidence>
<feature type="domain" description="HTH lysR-type" evidence="5">
    <location>
        <begin position="1"/>
        <end position="58"/>
    </location>
</feature>
<gene>
    <name evidence="6" type="ORF">IAA73_04710</name>
</gene>
<dbReference type="PRINTS" id="PR00039">
    <property type="entry name" value="HTHLYSR"/>
</dbReference>
<dbReference type="GO" id="GO:0003700">
    <property type="term" value="F:DNA-binding transcription factor activity"/>
    <property type="evidence" value="ECO:0007669"/>
    <property type="project" value="InterPro"/>
</dbReference>
<dbReference type="InterPro" id="IPR036388">
    <property type="entry name" value="WH-like_DNA-bd_sf"/>
</dbReference>
<evidence type="ECO:0000259" key="5">
    <source>
        <dbReference type="PROSITE" id="PS50931"/>
    </source>
</evidence>
<dbReference type="Gene3D" id="1.10.10.10">
    <property type="entry name" value="Winged helix-like DNA-binding domain superfamily/Winged helix DNA-binding domain"/>
    <property type="match status" value="1"/>
</dbReference>
<organism evidence="6 7">
    <name type="scientific">Candidatus Gallipaludibacter merdavium</name>
    <dbReference type="NCBI Taxonomy" id="2840839"/>
    <lineage>
        <taxon>Bacteria</taxon>
        <taxon>Pseudomonadati</taxon>
        <taxon>Bacteroidota</taxon>
        <taxon>Bacteroidia</taxon>
        <taxon>Bacteroidales</taxon>
        <taxon>Candidatus Gallipaludibacter</taxon>
    </lineage>
</organism>
<accession>A0A9D9N492</accession>
<dbReference type="Pfam" id="PF00126">
    <property type="entry name" value="HTH_1"/>
    <property type="match status" value="1"/>
</dbReference>
<dbReference type="InterPro" id="IPR000847">
    <property type="entry name" value="LysR_HTH_N"/>
</dbReference>
<comment type="similarity">
    <text evidence="1">Belongs to the LysR transcriptional regulatory family.</text>
</comment>
<reference evidence="6" key="2">
    <citation type="journal article" date="2021" name="PeerJ">
        <title>Extensive microbial diversity within the chicken gut microbiome revealed by metagenomics and culture.</title>
        <authorList>
            <person name="Gilroy R."/>
            <person name="Ravi A."/>
            <person name="Getino M."/>
            <person name="Pursley I."/>
            <person name="Horton D.L."/>
            <person name="Alikhan N.F."/>
            <person name="Baker D."/>
            <person name="Gharbi K."/>
            <person name="Hall N."/>
            <person name="Watson M."/>
            <person name="Adriaenssens E.M."/>
            <person name="Foster-Nyarko E."/>
            <person name="Jarju S."/>
            <person name="Secka A."/>
            <person name="Antonio M."/>
            <person name="Oren A."/>
            <person name="Chaudhuri R.R."/>
            <person name="La Ragione R."/>
            <person name="Hildebrand F."/>
            <person name="Pallen M.J."/>
        </authorList>
    </citation>
    <scope>NUCLEOTIDE SEQUENCE</scope>
    <source>
        <strain evidence="6">G3-3990</strain>
    </source>
</reference>
<name>A0A9D9N492_9BACT</name>